<dbReference type="SUPFAM" id="SSF57863">
    <property type="entry name" value="ArfGap/RecO-like zinc finger"/>
    <property type="match status" value="1"/>
</dbReference>
<dbReference type="Gene3D" id="1.20.1440.120">
    <property type="entry name" value="Recombination protein O, C-terminal domain"/>
    <property type="match status" value="1"/>
</dbReference>
<evidence type="ECO:0000256" key="2">
    <source>
        <dbReference type="ARBA" id="ARBA00021310"/>
    </source>
</evidence>
<dbReference type="RefSeq" id="WP_133990199.1">
    <property type="nucleotide sequence ID" value="NZ_SODV01000001.1"/>
</dbReference>
<comment type="function">
    <text evidence="7">Involved in DNA repair and RecF pathway recombination.</text>
</comment>
<organism evidence="9 10">
    <name type="scientific">Dinghuibacter silviterrae</name>
    <dbReference type="NCBI Taxonomy" id="1539049"/>
    <lineage>
        <taxon>Bacteria</taxon>
        <taxon>Pseudomonadati</taxon>
        <taxon>Bacteroidota</taxon>
        <taxon>Chitinophagia</taxon>
        <taxon>Chitinophagales</taxon>
        <taxon>Chitinophagaceae</taxon>
        <taxon>Dinghuibacter</taxon>
    </lineage>
</organism>
<dbReference type="SUPFAM" id="SSF50249">
    <property type="entry name" value="Nucleic acid-binding proteins"/>
    <property type="match status" value="1"/>
</dbReference>
<proteinExistence type="inferred from homology"/>
<dbReference type="EMBL" id="SODV01000001">
    <property type="protein sequence ID" value="TDW99473.1"/>
    <property type="molecule type" value="Genomic_DNA"/>
</dbReference>
<dbReference type="Proteomes" id="UP000294498">
    <property type="component" value="Unassembled WGS sequence"/>
</dbReference>
<name>A0A4R8DN91_9BACT</name>
<evidence type="ECO:0000256" key="3">
    <source>
        <dbReference type="ARBA" id="ARBA00022763"/>
    </source>
</evidence>
<evidence type="ECO:0000256" key="4">
    <source>
        <dbReference type="ARBA" id="ARBA00023172"/>
    </source>
</evidence>
<keyword evidence="10" id="KW-1185">Reference proteome</keyword>
<reference evidence="9 10" key="1">
    <citation type="submission" date="2019-03" db="EMBL/GenBank/DDBJ databases">
        <title>Genomic Encyclopedia of Type Strains, Phase IV (KMG-IV): sequencing the most valuable type-strain genomes for metagenomic binning, comparative biology and taxonomic classification.</title>
        <authorList>
            <person name="Goeker M."/>
        </authorList>
    </citation>
    <scope>NUCLEOTIDE SEQUENCE [LARGE SCALE GENOMIC DNA]</scope>
    <source>
        <strain evidence="9 10">DSM 100059</strain>
    </source>
</reference>
<dbReference type="InterPro" id="IPR037278">
    <property type="entry name" value="ARFGAP/RecO"/>
</dbReference>
<dbReference type="InterPro" id="IPR042242">
    <property type="entry name" value="RecO_C"/>
</dbReference>
<protein>
    <recommendedName>
        <fullName evidence="2 7">DNA repair protein RecO</fullName>
    </recommendedName>
    <alternativeName>
        <fullName evidence="6 7">Recombination protein O</fullName>
    </alternativeName>
</protein>
<dbReference type="GO" id="GO:0006310">
    <property type="term" value="P:DNA recombination"/>
    <property type="evidence" value="ECO:0007669"/>
    <property type="project" value="UniProtKB-UniRule"/>
</dbReference>
<keyword evidence="3 7" id="KW-0227">DNA damage</keyword>
<evidence type="ECO:0000256" key="6">
    <source>
        <dbReference type="ARBA" id="ARBA00033409"/>
    </source>
</evidence>
<accession>A0A4R8DN91</accession>
<gene>
    <name evidence="7" type="primary">recO</name>
    <name evidence="9" type="ORF">EDB95_0483</name>
</gene>
<dbReference type="GO" id="GO:0006302">
    <property type="term" value="P:double-strand break repair"/>
    <property type="evidence" value="ECO:0007669"/>
    <property type="project" value="TreeGrafter"/>
</dbReference>
<evidence type="ECO:0000313" key="9">
    <source>
        <dbReference type="EMBL" id="TDW99473.1"/>
    </source>
</evidence>
<dbReference type="Pfam" id="PF02565">
    <property type="entry name" value="RecO_C"/>
    <property type="match status" value="1"/>
</dbReference>
<dbReference type="OrthoDB" id="9789152at2"/>
<dbReference type="InterPro" id="IPR003717">
    <property type="entry name" value="RecO"/>
</dbReference>
<keyword evidence="4 7" id="KW-0233">DNA recombination</keyword>
<evidence type="ECO:0000256" key="5">
    <source>
        <dbReference type="ARBA" id="ARBA00023204"/>
    </source>
</evidence>
<dbReference type="Pfam" id="PF11967">
    <property type="entry name" value="RecO_N"/>
    <property type="match status" value="1"/>
</dbReference>
<dbReference type="HAMAP" id="MF_00201">
    <property type="entry name" value="RecO"/>
    <property type="match status" value="1"/>
</dbReference>
<evidence type="ECO:0000256" key="1">
    <source>
        <dbReference type="ARBA" id="ARBA00007452"/>
    </source>
</evidence>
<dbReference type="Gene3D" id="2.40.50.140">
    <property type="entry name" value="Nucleic acid-binding proteins"/>
    <property type="match status" value="1"/>
</dbReference>
<feature type="domain" description="DNA replication/recombination mediator RecO N-terminal" evidence="8">
    <location>
        <begin position="1"/>
        <end position="78"/>
    </location>
</feature>
<evidence type="ECO:0000259" key="8">
    <source>
        <dbReference type="Pfam" id="PF11967"/>
    </source>
</evidence>
<keyword evidence="5 7" id="KW-0234">DNA repair</keyword>
<comment type="similarity">
    <text evidence="1 7">Belongs to the RecO family.</text>
</comment>
<dbReference type="InterPro" id="IPR022572">
    <property type="entry name" value="DNA_rep/recomb_RecO_N"/>
</dbReference>
<evidence type="ECO:0000256" key="7">
    <source>
        <dbReference type="HAMAP-Rule" id="MF_00201"/>
    </source>
</evidence>
<dbReference type="PANTHER" id="PTHR33991">
    <property type="entry name" value="DNA REPAIR PROTEIN RECO"/>
    <property type="match status" value="1"/>
</dbReference>
<sequence>MIHSTRGIVLRAVKYGDTSLIVSMYTELFGIQSYIVSGVRTEKKGGTRAGMFQPAAILDMVVYHQDQKNLHRIKEFKWGYVYREVYAGVVKNTLVIYMMELLQKCLKQPESNPDLYAFVESSLLRLDAADDGTAANYALHFTLALAAHLGFRIGGQYSAATPVLNLQEGVYEAEQPGHLHVLDGYLAEATSLLMDAETVDDLRAIRLNRELRRSLLEGYQTFYALHVPDFGKLRSLPVLQDILG</sequence>
<dbReference type="PANTHER" id="PTHR33991:SF1">
    <property type="entry name" value="DNA REPAIR PROTEIN RECO"/>
    <property type="match status" value="1"/>
</dbReference>
<comment type="caution">
    <text evidence="9">The sequence shown here is derived from an EMBL/GenBank/DDBJ whole genome shotgun (WGS) entry which is preliminary data.</text>
</comment>
<dbReference type="NCBIfam" id="TIGR00613">
    <property type="entry name" value="reco"/>
    <property type="match status" value="1"/>
</dbReference>
<evidence type="ECO:0000313" key="10">
    <source>
        <dbReference type="Proteomes" id="UP000294498"/>
    </source>
</evidence>
<dbReference type="GO" id="GO:0043590">
    <property type="term" value="C:bacterial nucleoid"/>
    <property type="evidence" value="ECO:0007669"/>
    <property type="project" value="TreeGrafter"/>
</dbReference>
<dbReference type="InterPro" id="IPR012340">
    <property type="entry name" value="NA-bd_OB-fold"/>
</dbReference>
<dbReference type="AlphaFoldDB" id="A0A4R8DN91"/>